<proteinExistence type="predicted"/>
<dbReference type="EMBL" id="CAKMMW010000007">
    <property type="protein sequence ID" value="CAH1206562.1"/>
    <property type="molecule type" value="Genomic_DNA"/>
</dbReference>
<evidence type="ECO:0000313" key="1">
    <source>
        <dbReference type="EMBL" id="CAH1206562.1"/>
    </source>
</evidence>
<comment type="caution">
    <text evidence="1">The sequence shown here is derived from an EMBL/GenBank/DDBJ whole genome shotgun (WGS) entry which is preliminary data.</text>
</comment>
<dbReference type="Proteomes" id="UP000838821">
    <property type="component" value="Unassembled WGS sequence"/>
</dbReference>
<evidence type="ECO:0000313" key="2">
    <source>
        <dbReference type="Proteomes" id="UP000838821"/>
    </source>
</evidence>
<gene>
    <name evidence="1" type="ORF">PAECIP111891_02973</name>
</gene>
<organism evidence="1 2">
    <name type="scientific">Paenibacillus allorhizoplanae</name>
    <dbReference type="NCBI Taxonomy" id="2905648"/>
    <lineage>
        <taxon>Bacteria</taxon>
        <taxon>Bacillati</taxon>
        <taxon>Bacillota</taxon>
        <taxon>Bacilli</taxon>
        <taxon>Bacillales</taxon>
        <taxon>Paenibacillaceae</taxon>
        <taxon>Paenibacillus</taxon>
    </lineage>
</organism>
<accession>A0ABM9CAR6</accession>
<keyword evidence="2" id="KW-1185">Reference proteome</keyword>
<protein>
    <submittedName>
        <fullName evidence="1">Uncharacterized protein</fullName>
    </submittedName>
</protein>
<name>A0ABM9CAR6_9BACL</name>
<sequence length="73" mass="8278">MYGDELRGEDARNKDKLHCGLRLLWLLRLVVDAVGAEAPHPPYTKNTVLIRRCSPYFYFPACSPKNISNASEV</sequence>
<reference evidence="1" key="1">
    <citation type="submission" date="2022-01" db="EMBL/GenBank/DDBJ databases">
        <authorList>
            <person name="Criscuolo A."/>
        </authorList>
    </citation>
    <scope>NUCLEOTIDE SEQUENCE</scope>
    <source>
        <strain evidence="1">CIP111891</strain>
    </source>
</reference>